<proteinExistence type="predicted"/>
<name>A0AAD8YDB1_9STRA</name>
<dbReference type="AlphaFoldDB" id="A0AAD8YDB1"/>
<reference evidence="1" key="1">
    <citation type="submission" date="2023-06" db="EMBL/GenBank/DDBJ databases">
        <title>Survivors Of The Sea: Transcriptome response of Skeletonema marinoi to long-term dormancy.</title>
        <authorList>
            <person name="Pinder M.I.M."/>
            <person name="Kourtchenko O."/>
            <person name="Robertson E.K."/>
            <person name="Larsson T."/>
            <person name="Maumus F."/>
            <person name="Osuna-Cruz C.M."/>
            <person name="Vancaester E."/>
            <person name="Stenow R."/>
            <person name="Vandepoele K."/>
            <person name="Ploug H."/>
            <person name="Bruchert V."/>
            <person name="Godhe A."/>
            <person name="Topel M."/>
        </authorList>
    </citation>
    <scope>NUCLEOTIDE SEQUENCE</scope>
    <source>
        <strain evidence="1">R05AC</strain>
    </source>
</reference>
<accession>A0AAD8YDB1</accession>
<protein>
    <submittedName>
        <fullName evidence="1">Uncharacterized protein</fullName>
    </submittedName>
</protein>
<sequence length="315" mass="33721">MLFSLLRDYQPVDSITQILAADDDAKIDAICMLDPGTGYLPPSYGVPNNHPHWGQVISWIIGQRRGKVVETGRILKLDLIDGGSGYVETPEVQISAPPGDGTNKKVQATAKAVLGKGKNKGVIEKIEIVNPGLGYNAIDEVTVTITPPDKGWTAASAKAILEYQVARIDIVHEGRGYAAEKPINVDIDPPPGVDASGDIARRAFAVAYPKGKTTSYASFISNNVVKASSSSVDTSAWIAGPTSSQLLSLMPSGFGLQFDEKLEKYILTTPSSSNTWEDIITGSLEGRTSNQSIQYLAFGEGVPSSLKSPWICHLY</sequence>
<comment type="caution">
    <text evidence="1">The sequence shown here is derived from an EMBL/GenBank/DDBJ whole genome shotgun (WGS) entry which is preliminary data.</text>
</comment>
<gene>
    <name evidence="1" type="ORF">QTG54_004914</name>
</gene>
<dbReference type="EMBL" id="JATAAI010000007">
    <property type="protein sequence ID" value="KAK1744381.1"/>
    <property type="molecule type" value="Genomic_DNA"/>
</dbReference>
<organism evidence="1 2">
    <name type="scientific">Skeletonema marinoi</name>
    <dbReference type="NCBI Taxonomy" id="267567"/>
    <lineage>
        <taxon>Eukaryota</taxon>
        <taxon>Sar</taxon>
        <taxon>Stramenopiles</taxon>
        <taxon>Ochrophyta</taxon>
        <taxon>Bacillariophyta</taxon>
        <taxon>Coscinodiscophyceae</taxon>
        <taxon>Thalassiosirophycidae</taxon>
        <taxon>Thalassiosirales</taxon>
        <taxon>Skeletonemataceae</taxon>
        <taxon>Skeletonema</taxon>
        <taxon>Skeletonema marinoi-dohrnii complex</taxon>
    </lineage>
</organism>
<dbReference type="Proteomes" id="UP001224775">
    <property type="component" value="Unassembled WGS sequence"/>
</dbReference>
<keyword evidence="2" id="KW-1185">Reference proteome</keyword>
<evidence type="ECO:0000313" key="2">
    <source>
        <dbReference type="Proteomes" id="UP001224775"/>
    </source>
</evidence>
<evidence type="ECO:0000313" key="1">
    <source>
        <dbReference type="EMBL" id="KAK1744381.1"/>
    </source>
</evidence>